<evidence type="ECO:0000313" key="3">
    <source>
        <dbReference type="EMBL" id="MQY50075.1"/>
    </source>
</evidence>
<evidence type="ECO:0000256" key="1">
    <source>
        <dbReference type="SAM" id="Coils"/>
    </source>
</evidence>
<evidence type="ECO:0000313" key="4">
    <source>
        <dbReference type="Proteomes" id="UP000435138"/>
    </source>
</evidence>
<accession>A0A6A8AFH5</accession>
<evidence type="ECO:0000256" key="2">
    <source>
        <dbReference type="SAM" id="Phobius"/>
    </source>
</evidence>
<keyword evidence="4" id="KW-1185">Reference proteome</keyword>
<feature type="transmembrane region" description="Helical" evidence="2">
    <location>
        <begin position="51"/>
        <end position="70"/>
    </location>
</feature>
<sequence>MADRKEVHKTNWLIIAFNASGIYIAGFMVWIILSAPTTFFTDPKPNEVGDFLAGLFAPVAFILLACAVVMQRQELKVTREELADNREVVAEQLKQIRIQTAMLADQQRKAEESAKQTYKLNLFDKRFDIYNALLTVGQGIEKRGLVVANDAILLAVLTSQASFVFPERVELFLVKVCDVIADNLHDHGEWRDTWTQDEFGSFQEPTGPDADAAKANLGWQLKAIIGALSYNGLRQEMWSSMRVSDA</sequence>
<comment type="caution">
    <text evidence="3">The sequence shown here is derived from an EMBL/GenBank/DDBJ whole genome shotgun (WGS) entry which is preliminary data.</text>
</comment>
<keyword evidence="2" id="KW-0472">Membrane</keyword>
<keyword evidence="2" id="KW-1133">Transmembrane helix</keyword>
<dbReference type="EMBL" id="WIXI01000051">
    <property type="protein sequence ID" value="MQY50075.1"/>
    <property type="molecule type" value="Genomic_DNA"/>
</dbReference>
<feature type="coiled-coil region" evidence="1">
    <location>
        <begin position="72"/>
        <end position="99"/>
    </location>
</feature>
<dbReference type="AlphaFoldDB" id="A0A6A8AFH5"/>
<gene>
    <name evidence="3" type="ORF">GAO09_29010</name>
</gene>
<name>A0A6A8AFH5_9HYPH</name>
<dbReference type="Proteomes" id="UP000435138">
    <property type="component" value="Unassembled WGS sequence"/>
</dbReference>
<feature type="transmembrane region" description="Helical" evidence="2">
    <location>
        <begin position="12"/>
        <end position="31"/>
    </location>
</feature>
<protein>
    <submittedName>
        <fullName evidence="3">Uncharacterized protein</fullName>
    </submittedName>
</protein>
<proteinExistence type="predicted"/>
<organism evidence="3 4">
    <name type="scientific">Endobacterium cereale</name>
    <dbReference type="NCBI Taxonomy" id="2663029"/>
    <lineage>
        <taxon>Bacteria</taxon>
        <taxon>Pseudomonadati</taxon>
        <taxon>Pseudomonadota</taxon>
        <taxon>Alphaproteobacteria</taxon>
        <taxon>Hyphomicrobiales</taxon>
        <taxon>Rhizobiaceae</taxon>
        <taxon>Endobacterium</taxon>
    </lineage>
</organism>
<keyword evidence="2" id="KW-0812">Transmembrane</keyword>
<keyword evidence="1" id="KW-0175">Coiled coil</keyword>
<dbReference type="RefSeq" id="WP_153360371.1">
    <property type="nucleotide sequence ID" value="NZ_WIXI01000051.1"/>
</dbReference>
<reference evidence="3 4" key="1">
    <citation type="submission" date="2019-11" db="EMBL/GenBank/DDBJ databases">
        <title>Genome analysis of Rhizobacterium cereale a novel genus and species isolated from maize roots in North Spain.</title>
        <authorList>
            <person name="Menendez E."/>
            <person name="Flores-Felix J.D."/>
            <person name="Ramirez-Bahena M.-H."/>
            <person name="Igual J.M."/>
            <person name="Garcia-Fraile P."/>
            <person name="Peix A."/>
            <person name="Velazquez E."/>
        </authorList>
    </citation>
    <scope>NUCLEOTIDE SEQUENCE [LARGE SCALE GENOMIC DNA]</scope>
    <source>
        <strain evidence="3 4">RZME27</strain>
    </source>
</reference>